<organism evidence="1 2">
    <name type="scientific">candidate division KSB3 bacterium</name>
    <dbReference type="NCBI Taxonomy" id="2044937"/>
    <lineage>
        <taxon>Bacteria</taxon>
        <taxon>candidate division KSB3</taxon>
    </lineage>
</organism>
<protein>
    <submittedName>
        <fullName evidence="1">Uncharacterized protein</fullName>
    </submittedName>
</protein>
<reference evidence="1 2" key="1">
    <citation type="submission" date="2017-10" db="EMBL/GenBank/DDBJ databases">
        <title>Novel microbial diversity and functional potential in the marine mammal oral microbiome.</title>
        <authorList>
            <person name="Dudek N.K."/>
            <person name="Sun C.L."/>
            <person name="Burstein D."/>
            <person name="Kantor R.S."/>
            <person name="Aliaga Goltsman D.S."/>
            <person name="Bik E.M."/>
            <person name="Thomas B.C."/>
            <person name="Banfield J.F."/>
            <person name="Relman D.A."/>
        </authorList>
    </citation>
    <scope>NUCLEOTIDE SEQUENCE [LARGE SCALE GENOMIC DNA]</scope>
    <source>
        <strain evidence="1">DOLZORAL124_49_17</strain>
    </source>
</reference>
<name>A0A2G6E7J9_9BACT</name>
<evidence type="ECO:0000313" key="2">
    <source>
        <dbReference type="Proteomes" id="UP000229740"/>
    </source>
</evidence>
<dbReference type="EMBL" id="PDPS01000024">
    <property type="protein sequence ID" value="PID58089.1"/>
    <property type="molecule type" value="Genomic_DNA"/>
</dbReference>
<comment type="caution">
    <text evidence="1">The sequence shown here is derived from an EMBL/GenBank/DDBJ whole genome shotgun (WGS) entry which is preliminary data.</text>
</comment>
<dbReference type="AlphaFoldDB" id="A0A2G6E7J9"/>
<accession>A0A2G6E7J9</accession>
<dbReference type="Proteomes" id="UP000229740">
    <property type="component" value="Unassembled WGS sequence"/>
</dbReference>
<gene>
    <name evidence="1" type="ORF">CSB45_05210</name>
</gene>
<evidence type="ECO:0000313" key="1">
    <source>
        <dbReference type="EMBL" id="PID58089.1"/>
    </source>
</evidence>
<proteinExistence type="predicted"/>
<sequence>MKKAFYVLKVIVCTLAGFGWITVAIPYGSNAVLAIEIGAGAQATQQYSTVPVTGEIAPGVPGREERPIPSSQPDSRAILAQPRQVQKRWADSYLPQSVRNVTDPQDGLRKDDRVAVLEGINSQIVYTFHTNNKIINLPNQPDFTIYTHDKGGFDGPYNVFTANFGEADWTQVGADVMGTASFDLPSHVQSAELILIDNRHNGATYIEAIEGSTLAAAVGGTLQGGFSYFPEHLIGLRVDRLDCAELEEARMAISAGGRGYQLCPLGEIEVQWNTPISNEWKTEEFHIEADGEYDIFAGDSRGMENFIGRRAGSQSIDLPQNMVDAAKVRIRNHNSNRPLVIYAIVGRR</sequence>